<keyword evidence="3" id="KW-0121">Carboxypeptidase</keyword>
<dbReference type="GO" id="GO:0009002">
    <property type="term" value="F:serine-type D-Ala-D-Ala carboxypeptidase activity"/>
    <property type="evidence" value="ECO:0007669"/>
    <property type="project" value="UniProtKB-EC"/>
</dbReference>
<dbReference type="Gene3D" id="3.40.710.10">
    <property type="entry name" value="DD-peptidase/beta-lactamase superfamily"/>
    <property type="match status" value="1"/>
</dbReference>
<dbReference type="Pfam" id="PF02113">
    <property type="entry name" value="Peptidase_S13"/>
    <property type="match status" value="1"/>
</dbReference>
<dbReference type="EMBL" id="CACVAT010000460">
    <property type="protein sequence ID" value="CAA6828173.1"/>
    <property type="molecule type" value="Genomic_DNA"/>
</dbReference>
<dbReference type="Gene3D" id="3.50.80.20">
    <property type="entry name" value="D-Ala-D-Ala carboxypeptidase C, peptidase S13"/>
    <property type="match status" value="1"/>
</dbReference>
<dbReference type="PRINTS" id="PR00922">
    <property type="entry name" value="DADACBPTASE3"/>
</dbReference>
<dbReference type="AlphaFoldDB" id="A0A6S6UKL5"/>
<evidence type="ECO:0000256" key="1">
    <source>
        <dbReference type="ARBA" id="ARBA00006096"/>
    </source>
</evidence>
<dbReference type="PANTHER" id="PTHR30023">
    <property type="entry name" value="D-ALANYL-D-ALANINE CARBOXYPEPTIDASE"/>
    <property type="match status" value="1"/>
</dbReference>
<reference evidence="3" key="1">
    <citation type="submission" date="2020-01" db="EMBL/GenBank/DDBJ databases">
        <authorList>
            <person name="Meier V. D."/>
            <person name="Meier V D."/>
        </authorList>
    </citation>
    <scope>NUCLEOTIDE SEQUENCE</scope>
    <source>
        <strain evidence="3">HLG_WM_MAG_09</strain>
    </source>
</reference>
<dbReference type="NCBIfam" id="TIGR00666">
    <property type="entry name" value="PBP4"/>
    <property type="match status" value="1"/>
</dbReference>
<protein>
    <submittedName>
        <fullName evidence="3">D-alanyl-D-alanine carboxypeptidase (EC)</fullName>
        <ecNumber evidence="3">3.4.16.4</ecNumber>
    </submittedName>
</protein>
<dbReference type="GO" id="GO:0000270">
    <property type="term" value="P:peptidoglycan metabolic process"/>
    <property type="evidence" value="ECO:0007669"/>
    <property type="project" value="TreeGrafter"/>
</dbReference>
<dbReference type="InterPro" id="IPR012338">
    <property type="entry name" value="Beta-lactam/transpept-like"/>
</dbReference>
<comment type="similarity">
    <text evidence="1">Belongs to the peptidase S13 family.</text>
</comment>
<accession>A0A6S6UKL5</accession>
<proteinExistence type="inferred from homology"/>
<keyword evidence="3" id="KW-0645">Protease</keyword>
<dbReference type="InterPro" id="IPR000667">
    <property type="entry name" value="Peptidase_S13"/>
</dbReference>
<dbReference type="EC" id="3.4.16.4" evidence="3"/>
<sequence length="416" mass="46447">MLSYQADEPRNPASTMKVLTTWSALKVLGPSWSWNTEAWLRGELEGDVLQGDLVLKGYGDPFLVDETFWQFVRALRTKGIREITGDIIIDGSFFDVPEVDRAAFDNQPTRVYNAQPSALMVNFQSTRFVLSPEVGLDSVKVVVQPPLNELVLDNQLQLVKGRCRREHAKPVILPQKDNRILIKGKFADGCGQRELQRLISFSPGRHAFDAFKSVWNSQGGHLGGGFQAGQVRASDRRFHIHTSRALAEQVRLINKWSNNVMTRQVMLSLGAKQYGAPGTLEKGRLAVMDVLEEQGIPTQGILIENGSGLSRDSRISAAQLGMLLQKIWHDPYMPEMLSSLPLLGQDGTLARRFRKTEQAGRSRLKTGTLNRVTAIAGYMLTRSGKRMVIVMQHNGRRAGSAGRGLQNKVLEWVFEQ</sequence>
<dbReference type="PANTHER" id="PTHR30023:SF0">
    <property type="entry name" value="PENICILLIN-SENSITIVE CARBOXYPEPTIDASE A"/>
    <property type="match status" value="1"/>
</dbReference>
<name>A0A6S6UKL5_9GAMM</name>
<organism evidence="3">
    <name type="scientific">uncultured Thiotrichaceae bacterium</name>
    <dbReference type="NCBI Taxonomy" id="298394"/>
    <lineage>
        <taxon>Bacteria</taxon>
        <taxon>Pseudomonadati</taxon>
        <taxon>Pseudomonadota</taxon>
        <taxon>Gammaproteobacteria</taxon>
        <taxon>Thiotrichales</taxon>
        <taxon>Thiotrichaceae</taxon>
        <taxon>environmental samples</taxon>
    </lineage>
</organism>
<keyword evidence="2 3" id="KW-0378">Hydrolase</keyword>
<dbReference type="SUPFAM" id="SSF56601">
    <property type="entry name" value="beta-lactamase/transpeptidase-like"/>
    <property type="match status" value="1"/>
</dbReference>
<evidence type="ECO:0000256" key="2">
    <source>
        <dbReference type="ARBA" id="ARBA00022801"/>
    </source>
</evidence>
<gene>
    <name evidence="3" type="ORF">HELGO_WM49686</name>
</gene>
<dbReference type="GO" id="GO:0006508">
    <property type="term" value="P:proteolysis"/>
    <property type="evidence" value="ECO:0007669"/>
    <property type="project" value="InterPro"/>
</dbReference>
<evidence type="ECO:0000313" key="3">
    <source>
        <dbReference type="EMBL" id="CAA6828173.1"/>
    </source>
</evidence>